<organism evidence="1 2">
    <name type="scientific">Ceratobasidium theobromae</name>
    <dbReference type="NCBI Taxonomy" id="1582974"/>
    <lineage>
        <taxon>Eukaryota</taxon>
        <taxon>Fungi</taxon>
        <taxon>Dikarya</taxon>
        <taxon>Basidiomycota</taxon>
        <taxon>Agaricomycotina</taxon>
        <taxon>Agaricomycetes</taxon>
        <taxon>Cantharellales</taxon>
        <taxon>Ceratobasidiaceae</taxon>
        <taxon>Ceratobasidium</taxon>
    </lineage>
</organism>
<keyword evidence="2" id="KW-1185">Reference proteome</keyword>
<dbReference type="OrthoDB" id="2884925at2759"/>
<gene>
    <name evidence="1" type="ORF">CTheo_7054</name>
</gene>
<evidence type="ECO:0000313" key="2">
    <source>
        <dbReference type="Proteomes" id="UP000383932"/>
    </source>
</evidence>
<dbReference type="Proteomes" id="UP000383932">
    <property type="component" value="Unassembled WGS sequence"/>
</dbReference>
<protein>
    <submittedName>
        <fullName evidence="1">F-box-like domain containing protein</fullName>
    </submittedName>
</protein>
<dbReference type="Gene3D" id="1.20.1280.50">
    <property type="match status" value="1"/>
</dbReference>
<accession>A0A5N5QD98</accession>
<comment type="caution">
    <text evidence="1">The sequence shown here is derived from an EMBL/GenBank/DDBJ whole genome shotgun (WGS) entry which is preliminary data.</text>
</comment>
<dbReference type="EMBL" id="SSOP01000261">
    <property type="protein sequence ID" value="KAB5589503.1"/>
    <property type="molecule type" value="Genomic_DNA"/>
</dbReference>
<name>A0A5N5QD98_9AGAM</name>
<sequence>MVNVVEMIAELNAASDLMATTIERYLNACLAIENYFLKGNRDPQFTVHAANELVSFAAFESKVQRAKIAIKWVRNRSPSISPANTLPSEVLVYIFKLVLQIDPRPCAKVIANRRCSSQVISKYPDIFTHVCSHWRQVALCETSLWSHIDLTPSLSVGLKLRARAETYAARAGQSLLDVDVLDKALPPGRYFQCYTNIADFIASIAPRIRSFSVVAHYKLLVEPHSPIILGCLENASPGTLRRLALIHGIPTDTDSGPNPPLTNLTENPGTIEDEIACSWLNDPGPRMREVLLDITNLDLRGLFFEWASTAYRNLTELRLIPDILPSHRRPTCISQWRLGEILKSSPRLRVIQIEILIHRDGDTSCELIPLNELQELDLSLRRPTNATSLFLELIAPSSKPLQLSISDPALIRPTLTDKAKNFLINSNIPTLRVRVSGSLSYTTCVITSQWLCLMPRVRTLALYGIWRGHGGPFKYSSAFYRNSGDRGARVPCSQLDTLHILRREVDIDELIQIVKGHSFRNLVFWDCRFCGPGVTPGWEWEPDLEHKALLSSLCPSVKFLSQYDPFPIDENWEGLY</sequence>
<proteinExistence type="predicted"/>
<reference evidence="1 2" key="1">
    <citation type="journal article" date="2019" name="Fungal Biol. Biotechnol.">
        <title>Draft genome sequence of fastidious pathogen Ceratobasidium theobromae, which causes vascular-streak dieback in Theobroma cacao.</title>
        <authorList>
            <person name="Ali S.S."/>
            <person name="Asman A."/>
            <person name="Shao J."/>
            <person name="Firmansyah A.P."/>
            <person name="Susilo A.W."/>
            <person name="Rosmana A."/>
            <person name="McMahon P."/>
            <person name="Junaid M."/>
            <person name="Guest D."/>
            <person name="Kheng T.Y."/>
            <person name="Meinhardt L.W."/>
            <person name="Bailey B.A."/>
        </authorList>
    </citation>
    <scope>NUCLEOTIDE SEQUENCE [LARGE SCALE GENOMIC DNA]</scope>
    <source>
        <strain evidence="1 2">CT2</strain>
    </source>
</reference>
<dbReference type="AlphaFoldDB" id="A0A5N5QD98"/>
<evidence type="ECO:0000313" key="1">
    <source>
        <dbReference type="EMBL" id="KAB5589503.1"/>
    </source>
</evidence>